<evidence type="ECO:0000259" key="2">
    <source>
        <dbReference type="Pfam" id="PF14145"/>
    </source>
</evidence>
<evidence type="ECO:0000313" key="4">
    <source>
        <dbReference type="Proteomes" id="UP001162802"/>
    </source>
</evidence>
<evidence type="ECO:0000313" key="3">
    <source>
        <dbReference type="EMBL" id="MCJ1959602.1"/>
    </source>
</evidence>
<sequence>MQFLRTLIHDFRWFHIAVGLVGNLLFVVGSVLFLPAMATWQTAGVWMFIAGSGLMFLGALGELLKQTLSMRGTRLERDSSAP</sequence>
<keyword evidence="1" id="KW-0472">Membrane</keyword>
<reference evidence="3" key="1">
    <citation type="submission" date="2022-03" db="EMBL/GenBank/DDBJ databases">
        <title>Identification of a novel bacterium isolated from mangrove sediments.</title>
        <authorList>
            <person name="Pan X."/>
        </authorList>
    </citation>
    <scope>NUCLEOTIDE SEQUENCE</scope>
    <source>
        <strain evidence="3">B2637</strain>
    </source>
</reference>
<name>A0ABT0A8U0_9SPHN</name>
<dbReference type="Proteomes" id="UP001162802">
    <property type="component" value="Unassembled WGS sequence"/>
</dbReference>
<dbReference type="InterPro" id="IPR025424">
    <property type="entry name" value="YrhK_domain"/>
</dbReference>
<dbReference type="RefSeq" id="WP_243796820.1">
    <property type="nucleotide sequence ID" value="NZ_JALHAT010000003.1"/>
</dbReference>
<organism evidence="3 4">
    <name type="scientific">Novosphingobium mangrovi</name>
    <name type="common">ex Hu et al. 2023</name>
    <dbReference type="NCBI Taxonomy" id="2930094"/>
    <lineage>
        <taxon>Bacteria</taxon>
        <taxon>Pseudomonadati</taxon>
        <taxon>Pseudomonadota</taxon>
        <taxon>Alphaproteobacteria</taxon>
        <taxon>Sphingomonadales</taxon>
        <taxon>Sphingomonadaceae</taxon>
        <taxon>Novosphingobium</taxon>
    </lineage>
</organism>
<evidence type="ECO:0000256" key="1">
    <source>
        <dbReference type="SAM" id="Phobius"/>
    </source>
</evidence>
<gene>
    <name evidence="3" type="ORF">MTR65_02760</name>
</gene>
<dbReference type="EMBL" id="JALHAT010000003">
    <property type="protein sequence ID" value="MCJ1959602.1"/>
    <property type="molecule type" value="Genomic_DNA"/>
</dbReference>
<proteinExistence type="predicted"/>
<keyword evidence="1" id="KW-1133">Transmembrane helix</keyword>
<dbReference type="Pfam" id="PF14145">
    <property type="entry name" value="YrhK"/>
    <property type="match status" value="1"/>
</dbReference>
<feature type="transmembrane region" description="Helical" evidence="1">
    <location>
        <begin position="12"/>
        <end position="37"/>
    </location>
</feature>
<keyword evidence="1" id="KW-0812">Transmembrane</keyword>
<feature type="transmembrane region" description="Helical" evidence="1">
    <location>
        <begin position="43"/>
        <end position="64"/>
    </location>
</feature>
<protein>
    <submittedName>
        <fullName evidence="3">YrhK family protein</fullName>
    </submittedName>
</protein>
<feature type="domain" description="YrhK" evidence="2">
    <location>
        <begin position="9"/>
        <end position="65"/>
    </location>
</feature>
<keyword evidence="4" id="KW-1185">Reference proteome</keyword>
<comment type="caution">
    <text evidence="3">The sequence shown here is derived from an EMBL/GenBank/DDBJ whole genome shotgun (WGS) entry which is preliminary data.</text>
</comment>
<accession>A0ABT0A8U0</accession>